<evidence type="ECO:0000313" key="2">
    <source>
        <dbReference type="EMBL" id="KAK8077684.1"/>
    </source>
</evidence>
<keyword evidence="3" id="KW-1185">Reference proteome</keyword>
<organism evidence="2 3">
    <name type="scientific">Apiospora saccharicola</name>
    <dbReference type="NCBI Taxonomy" id="335842"/>
    <lineage>
        <taxon>Eukaryota</taxon>
        <taxon>Fungi</taxon>
        <taxon>Dikarya</taxon>
        <taxon>Ascomycota</taxon>
        <taxon>Pezizomycotina</taxon>
        <taxon>Sordariomycetes</taxon>
        <taxon>Xylariomycetidae</taxon>
        <taxon>Amphisphaeriales</taxon>
        <taxon>Apiosporaceae</taxon>
        <taxon>Apiospora</taxon>
    </lineage>
</organism>
<sequence length="120" mass="12981">MHYALFCKRFIGVEGGSRPEKRTERTVESTCPVHDGALGEQQHVSGLCDEAQSNRQVARPSSSTPDSSYATEPTSSAATRWVTDGVTPLIGRPLILPECLFIIVSNEDAAIRTHQLQAAA</sequence>
<dbReference type="EMBL" id="JAQQWM010000002">
    <property type="protein sequence ID" value="KAK8077684.1"/>
    <property type="molecule type" value="Genomic_DNA"/>
</dbReference>
<name>A0ABR1W2H9_9PEZI</name>
<protein>
    <submittedName>
        <fullName evidence="2">Uncharacterized protein</fullName>
    </submittedName>
</protein>
<dbReference type="Proteomes" id="UP001446871">
    <property type="component" value="Unassembled WGS sequence"/>
</dbReference>
<comment type="caution">
    <text evidence="2">The sequence shown here is derived from an EMBL/GenBank/DDBJ whole genome shotgun (WGS) entry which is preliminary data.</text>
</comment>
<gene>
    <name evidence="2" type="ORF">PG996_003854</name>
</gene>
<feature type="region of interest" description="Disordered" evidence="1">
    <location>
        <begin position="45"/>
        <end position="77"/>
    </location>
</feature>
<reference evidence="2 3" key="1">
    <citation type="submission" date="2023-01" db="EMBL/GenBank/DDBJ databases">
        <title>Analysis of 21 Apiospora genomes using comparative genomics revels a genus with tremendous synthesis potential of carbohydrate active enzymes and secondary metabolites.</title>
        <authorList>
            <person name="Sorensen T."/>
        </authorList>
    </citation>
    <scope>NUCLEOTIDE SEQUENCE [LARGE SCALE GENOMIC DNA]</scope>
    <source>
        <strain evidence="2 3">CBS 83171</strain>
    </source>
</reference>
<evidence type="ECO:0000256" key="1">
    <source>
        <dbReference type="SAM" id="MobiDB-lite"/>
    </source>
</evidence>
<evidence type="ECO:0000313" key="3">
    <source>
        <dbReference type="Proteomes" id="UP001446871"/>
    </source>
</evidence>
<proteinExistence type="predicted"/>
<feature type="compositionally biased region" description="Polar residues" evidence="1">
    <location>
        <begin position="51"/>
        <end position="77"/>
    </location>
</feature>
<accession>A0ABR1W2H9</accession>